<dbReference type="PATRIC" id="fig|61647.15.peg.855"/>
<protein>
    <submittedName>
        <fullName evidence="1">Uncharacterized protein</fullName>
    </submittedName>
</protein>
<reference evidence="1 2" key="1">
    <citation type="submission" date="2015-05" db="EMBL/GenBank/DDBJ databases">
        <title>Genome sequences of Pluralibacter gergoviae.</title>
        <authorList>
            <person name="Greninger A.L."/>
            <person name="Miller S."/>
        </authorList>
    </citation>
    <scope>NUCLEOTIDE SEQUENCE [LARGE SCALE GENOMIC DNA]</scope>
    <source>
        <strain evidence="1 2">JS81F13</strain>
    </source>
</reference>
<accession>A0A0J5PT62</accession>
<gene>
    <name evidence="1" type="ORF">ABW06_13470</name>
</gene>
<dbReference type="OrthoDB" id="6565444at2"/>
<keyword evidence="2" id="KW-1185">Reference proteome</keyword>
<organism evidence="1 2">
    <name type="scientific">Pluralibacter gergoviae</name>
    <name type="common">Enterobacter gergoviae</name>
    <dbReference type="NCBI Taxonomy" id="61647"/>
    <lineage>
        <taxon>Bacteria</taxon>
        <taxon>Pseudomonadati</taxon>
        <taxon>Pseudomonadota</taxon>
        <taxon>Gammaproteobacteria</taxon>
        <taxon>Enterobacterales</taxon>
        <taxon>Enterobacteriaceae</taxon>
        <taxon>Pluralibacter</taxon>
    </lineage>
</organism>
<name>A0A0J5PT62_PLUGE</name>
<proteinExistence type="predicted"/>
<dbReference type="AlphaFoldDB" id="A0A0J5PT62"/>
<dbReference type="RefSeq" id="WP_048275600.1">
    <property type="nucleotide sequence ID" value="NZ_JAEOAR010000040.1"/>
</dbReference>
<evidence type="ECO:0000313" key="2">
    <source>
        <dbReference type="Proteomes" id="UP000036196"/>
    </source>
</evidence>
<dbReference type="Proteomes" id="UP000036196">
    <property type="component" value="Unassembled WGS sequence"/>
</dbReference>
<comment type="caution">
    <text evidence="1">The sequence shown here is derived from an EMBL/GenBank/DDBJ whole genome shotgun (WGS) entry which is preliminary data.</text>
</comment>
<evidence type="ECO:0000313" key="1">
    <source>
        <dbReference type="EMBL" id="KMK13302.1"/>
    </source>
</evidence>
<dbReference type="EMBL" id="LDZF01000012">
    <property type="protein sequence ID" value="KMK13302.1"/>
    <property type="molecule type" value="Genomic_DNA"/>
</dbReference>
<sequence length="115" mass="12994">MTNSLWLTLLLIAVSIGAVIAYCYNTGASYDKFKKEGIRTEAKINKMEKIGASGTGNTKLRMEITFHTNSGLVTKTVKEYISPQNMVKIMKNHSVYIYYMENNHDEIFLATGEMD</sequence>